<dbReference type="OrthoDB" id="7501218at2"/>
<protein>
    <submittedName>
        <fullName evidence="3">DUF4136 domain-containing protein</fullName>
    </submittedName>
</protein>
<evidence type="ECO:0000313" key="4">
    <source>
        <dbReference type="Proteomes" id="UP000266693"/>
    </source>
</evidence>
<dbReference type="EMBL" id="QWLV01000011">
    <property type="protein sequence ID" value="RHW16294.1"/>
    <property type="molecule type" value="Genomic_DNA"/>
</dbReference>
<gene>
    <name evidence="3" type="ORF">D1610_16455</name>
</gene>
<comment type="caution">
    <text evidence="3">The sequence shown here is derived from an EMBL/GenBank/DDBJ whole genome shotgun (WGS) entry which is preliminary data.</text>
</comment>
<dbReference type="RefSeq" id="WP_118865299.1">
    <property type="nucleotide sequence ID" value="NZ_QWLV01000011.1"/>
</dbReference>
<organism evidence="3 4">
    <name type="scientific">Sphingomonas gilva</name>
    <dbReference type="NCBI Taxonomy" id="2305907"/>
    <lineage>
        <taxon>Bacteria</taxon>
        <taxon>Pseudomonadati</taxon>
        <taxon>Pseudomonadota</taxon>
        <taxon>Alphaproteobacteria</taxon>
        <taxon>Sphingomonadales</taxon>
        <taxon>Sphingomonadaceae</taxon>
        <taxon>Sphingomonas</taxon>
    </lineage>
</organism>
<evidence type="ECO:0000259" key="2">
    <source>
        <dbReference type="Pfam" id="PF13590"/>
    </source>
</evidence>
<proteinExistence type="predicted"/>
<dbReference type="AlphaFoldDB" id="A0A396RJH0"/>
<feature type="chain" id="PRO_5017397471" evidence="1">
    <location>
        <begin position="21"/>
        <end position="206"/>
    </location>
</feature>
<feature type="signal peptide" evidence="1">
    <location>
        <begin position="1"/>
        <end position="20"/>
    </location>
</feature>
<dbReference type="PROSITE" id="PS51257">
    <property type="entry name" value="PROKAR_LIPOPROTEIN"/>
    <property type="match status" value="1"/>
</dbReference>
<keyword evidence="1" id="KW-0732">Signal</keyword>
<dbReference type="Proteomes" id="UP000266693">
    <property type="component" value="Unassembled WGS sequence"/>
</dbReference>
<keyword evidence="4" id="KW-1185">Reference proteome</keyword>
<dbReference type="Gene3D" id="3.30.160.670">
    <property type="match status" value="1"/>
</dbReference>
<dbReference type="InterPro" id="IPR025411">
    <property type="entry name" value="DUF4136"/>
</dbReference>
<dbReference type="Pfam" id="PF13590">
    <property type="entry name" value="DUF4136"/>
    <property type="match status" value="1"/>
</dbReference>
<name>A0A396RJH0_9SPHN</name>
<feature type="domain" description="DUF4136" evidence="2">
    <location>
        <begin position="37"/>
        <end position="192"/>
    </location>
</feature>
<reference evidence="3 4" key="1">
    <citation type="submission" date="2018-08" db="EMBL/GenBank/DDBJ databases">
        <title>The multiple taxonomic identification of Sphingomonas gilva.</title>
        <authorList>
            <person name="Zhu D."/>
            <person name="Zheng S."/>
        </authorList>
    </citation>
    <scope>NUCLEOTIDE SEQUENCE [LARGE SCALE GENOMIC DNA]</scope>
    <source>
        <strain evidence="3 4">ZDH117</strain>
    </source>
</reference>
<evidence type="ECO:0000256" key="1">
    <source>
        <dbReference type="SAM" id="SignalP"/>
    </source>
</evidence>
<accession>A0A396RJH0</accession>
<evidence type="ECO:0000313" key="3">
    <source>
        <dbReference type="EMBL" id="RHW16294.1"/>
    </source>
</evidence>
<sequence>MYKSLKMLGIASLLAVSACATGFRADVARFQQLPPAQGETFYVQASDPKLQGGIEFNQYAQMVTARMVQQGYQPASSPSNAALRVTIDYDVDTGRERVVSTGFGGGYGFGYPYRWGARRAWLYGFHDPFAWGPGYGDVSSYTIYTSELDMQIERAGSGERLFEGTARARSRDDDLQYLVPNLIDAMFAGFPGRSGETVNITLPPRR</sequence>